<sequence length="24" mass="2669">QDHRVRSDEEVVLAAVRESLSADS</sequence>
<reference evidence="1" key="1">
    <citation type="submission" date="2018-05" db="EMBL/GenBank/DDBJ databases">
        <authorList>
            <person name="Lanie J.A."/>
            <person name="Ng W.-L."/>
            <person name="Kazmierczak K.M."/>
            <person name="Andrzejewski T.M."/>
            <person name="Davidsen T.M."/>
            <person name="Wayne K.J."/>
            <person name="Tettelin H."/>
            <person name="Glass J.I."/>
            <person name="Rusch D."/>
            <person name="Podicherti R."/>
            <person name="Tsui H.-C.T."/>
            <person name="Winkler M.E."/>
        </authorList>
    </citation>
    <scope>NUCLEOTIDE SEQUENCE</scope>
</reference>
<feature type="non-terminal residue" evidence="1">
    <location>
        <position position="1"/>
    </location>
</feature>
<protein>
    <submittedName>
        <fullName evidence="1">Uncharacterized protein</fullName>
    </submittedName>
</protein>
<proteinExistence type="predicted"/>
<gene>
    <name evidence="1" type="ORF">METZ01_LOCUS497238</name>
</gene>
<evidence type="ECO:0000313" key="1">
    <source>
        <dbReference type="EMBL" id="SVE44384.1"/>
    </source>
</evidence>
<dbReference type="EMBL" id="UINC01217680">
    <property type="protein sequence ID" value="SVE44384.1"/>
    <property type="molecule type" value="Genomic_DNA"/>
</dbReference>
<name>A0A383DJ91_9ZZZZ</name>
<organism evidence="1">
    <name type="scientific">marine metagenome</name>
    <dbReference type="NCBI Taxonomy" id="408172"/>
    <lineage>
        <taxon>unclassified sequences</taxon>
        <taxon>metagenomes</taxon>
        <taxon>ecological metagenomes</taxon>
    </lineage>
</organism>
<accession>A0A383DJ91</accession>
<dbReference type="AlphaFoldDB" id="A0A383DJ91"/>